<dbReference type="OrthoDB" id="963481at2"/>
<gene>
    <name evidence="1" type="ordered locus">Solca_3101</name>
</gene>
<organism evidence="1 2">
    <name type="scientific">Solitalea canadensis (strain ATCC 29591 / DSM 3403 / JCM 21819 / LMG 8368 / NBRC 15130 / NCIMB 12057 / USAM 9D)</name>
    <name type="common">Flexibacter canadensis</name>
    <dbReference type="NCBI Taxonomy" id="929556"/>
    <lineage>
        <taxon>Bacteria</taxon>
        <taxon>Pseudomonadati</taxon>
        <taxon>Bacteroidota</taxon>
        <taxon>Sphingobacteriia</taxon>
        <taxon>Sphingobacteriales</taxon>
        <taxon>Sphingobacteriaceae</taxon>
        <taxon>Solitalea</taxon>
    </lineage>
</organism>
<dbReference type="AlphaFoldDB" id="H8KWJ6"/>
<evidence type="ECO:0000313" key="1">
    <source>
        <dbReference type="EMBL" id="AFD08114.1"/>
    </source>
</evidence>
<dbReference type="STRING" id="929556.Solca_3101"/>
<proteinExistence type="predicted"/>
<sequence>MADFEKIFDELKEDVINLAKLTFKNFKDDAEKDMNAFLDSSKEKLQRWTLLLSQNKIDKDDFELLAKGLKDIAELKLIKQKALAKIRVDEFKNALVNLITDTVFKFL</sequence>
<dbReference type="eggNOG" id="ENOG5033IPG">
    <property type="taxonomic scope" value="Bacteria"/>
</dbReference>
<dbReference type="EMBL" id="CP003349">
    <property type="protein sequence ID" value="AFD08114.1"/>
    <property type="molecule type" value="Genomic_DNA"/>
</dbReference>
<dbReference type="RefSeq" id="WP_014681340.1">
    <property type="nucleotide sequence ID" value="NC_017770.1"/>
</dbReference>
<evidence type="ECO:0000313" key="2">
    <source>
        <dbReference type="Proteomes" id="UP000007590"/>
    </source>
</evidence>
<dbReference type="Proteomes" id="UP000007590">
    <property type="component" value="Chromosome"/>
</dbReference>
<dbReference type="KEGG" id="scn:Solca_3101"/>
<dbReference type="HOGENOM" id="CLU_173136_0_0_10"/>
<accession>H8KWJ6</accession>
<name>H8KWJ6_SOLCM</name>
<keyword evidence="2" id="KW-1185">Reference proteome</keyword>
<protein>
    <submittedName>
        <fullName evidence="1">Uncharacterized protein</fullName>
    </submittedName>
</protein>
<reference evidence="1" key="1">
    <citation type="submission" date="2012-02" db="EMBL/GenBank/DDBJ databases">
        <title>The complete genome of Solitalea canadensis DSM 3403.</title>
        <authorList>
            <consortium name="US DOE Joint Genome Institute (JGI-PGF)"/>
            <person name="Lucas S."/>
            <person name="Copeland A."/>
            <person name="Lapidus A."/>
            <person name="Glavina del Rio T."/>
            <person name="Dalin E."/>
            <person name="Tice H."/>
            <person name="Bruce D."/>
            <person name="Goodwin L."/>
            <person name="Pitluck S."/>
            <person name="Peters L."/>
            <person name="Ovchinnikova G."/>
            <person name="Lu M."/>
            <person name="Kyrpides N."/>
            <person name="Mavromatis K."/>
            <person name="Ivanova N."/>
            <person name="Brettin T."/>
            <person name="Detter J.C."/>
            <person name="Han C."/>
            <person name="Larimer F."/>
            <person name="Land M."/>
            <person name="Hauser L."/>
            <person name="Markowitz V."/>
            <person name="Cheng J.-F."/>
            <person name="Hugenholtz P."/>
            <person name="Woyke T."/>
            <person name="Wu D."/>
            <person name="Spring S."/>
            <person name="Schroeder M."/>
            <person name="Kopitz M."/>
            <person name="Brambilla E."/>
            <person name="Klenk H.-P."/>
            <person name="Eisen J.A."/>
        </authorList>
    </citation>
    <scope>NUCLEOTIDE SEQUENCE</scope>
    <source>
        <strain evidence="1">DSM 3403</strain>
    </source>
</reference>